<organism evidence="2 3">
    <name type="scientific">Streptomyces chartreusis</name>
    <dbReference type="NCBI Taxonomy" id="1969"/>
    <lineage>
        <taxon>Bacteria</taxon>
        <taxon>Bacillati</taxon>
        <taxon>Actinomycetota</taxon>
        <taxon>Actinomycetes</taxon>
        <taxon>Kitasatosporales</taxon>
        <taxon>Streptomycetaceae</taxon>
        <taxon>Streptomyces</taxon>
    </lineage>
</organism>
<protein>
    <submittedName>
        <fullName evidence="2">Uncharacterized protein</fullName>
    </submittedName>
</protein>
<name>A0A7I0NT81_STRCX</name>
<keyword evidence="1" id="KW-0472">Membrane</keyword>
<keyword evidence="1" id="KW-0812">Transmembrane</keyword>
<feature type="transmembrane region" description="Helical" evidence="1">
    <location>
        <begin position="6"/>
        <end position="26"/>
    </location>
</feature>
<dbReference type="EMBL" id="CP056041">
    <property type="protein sequence ID" value="QKZ16274.1"/>
    <property type="molecule type" value="Genomic_DNA"/>
</dbReference>
<gene>
    <name evidence="2" type="ORF">HUT05_02125</name>
</gene>
<evidence type="ECO:0000313" key="2">
    <source>
        <dbReference type="EMBL" id="QKZ16274.1"/>
    </source>
</evidence>
<reference evidence="2 3" key="1">
    <citation type="submission" date="2020-06" db="EMBL/GenBank/DDBJ databases">
        <title>Genome mining for natural products.</title>
        <authorList>
            <person name="Zhang B."/>
            <person name="Shi J."/>
            <person name="Ge H."/>
        </authorList>
    </citation>
    <scope>NUCLEOTIDE SEQUENCE [LARGE SCALE GENOMIC DNA]</scope>
    <source>
        <strain evidence="2 3">NA02069</strain>
    </source>
</reference>
<sequence>MSVQLQAGLISAGVSTLILVLGELFLRQRARQEKKQGIQATYQKYTEPLALSSMDLFWRLREVFDTSGAGFYLQGQVHRTKFEHYKALSTLYRLAVVLGWIRALRRELFFLPGASKKTLKRLDDALHAFTSAFAEGGHVEVRRVASLMSLWSISASPSTEVVTQAGIRIDREQRRFLHEAQVADANQLSDDDQLRLCQTVADMLADVIECPRIAEGIVEETRHRAISCLAVREAWIYRDWQAAIGDLVLRDAQMGQRQFEVIGYKQFEAMGSNGEEEDRLWLRRLNTVIDDLDIGGDRTRDARIDQLGEIYMATARIIEALHNDDAARSRISPATMRAVEEALASSMAS</sequence>
<evidence type="ECO:0000256" key="1">
    <source>
        <dbReference type="SAM" id="Phobius"/>
    </source>
</evidence>
<dbReference type="RefSeq" id="WP_176573948.1">
    <property type="nucleotide sequence ID" value="NZ_CBDRGH010000018.1"/>
</dbReference>
<keyword evidence="1" id="KW-1133">Transmembrane helix</keyword>
<dbReference type="AlphaFoldDB" id="A0A7I0NT81"/>
<dbReference type="Proteomes" id="UP000509418">
    <property type="component" value="Chromosome"/>
</dbReference>
<accession>A0A7I0NT81</accession>
<evidence type="ECO:0000313" key="3">
    <source>
        <dbReference type="Proteomes" id="UP000509418"/>
    </source>
</evidence>
<proteinExistence type="predicted"/>
<keyword evidence="3" id="KW-1185">Reference proteome</keyword>